<dbReference type="AlphaFoldDB" id="A0A239IR24"/>
<dbReference type="InterPro" id="IPR014158">
    <property type="entry name" value="T4SS_VirB5"/>
</dbReference>
<dbReference type="CDD" id="cd14262">
    <property type="entry name" value="VirB5_like"/>
    <property type="match status" value="1"/>
</dbReference>
<dbReference type="Proteomes" id="UP000198281">
    <property type="component" value="Unassembled WGS sequence"/>
</dbReference>
<keyword evidence="4" id="KW-1185">Reference proteome</keyword>
<dbReference type="Gene3D" id="1.20.58.430">
    <property type="entry name" value="Type IV secretion system, VirB5-domain"/>
    <property type="match status" value="1"/>
</dbReference>
<accession>A0A239IR24</accession>
<feature type="compositionally biased region" description="Basic and acidic residues" evidence="1">
    <location>
        <begin position="216"/>
        <end position="229"/>
    </location>
</feature>
<evidence type="ECO:0000256" key="1">
    <source>
        <dbReference type="SAM" id="MobiDB-lite"/>
    </source>
</evidence>
<dbReference type="SUPFAM" id="SSF101082">
    <property type="entry name" value="Typo IV secretion system protein TraC"/>
    <property type="match status" value="1"/>
</dbReference>
<evidence type="ECO:0000313" key="3">
    <source>
        <dbReference type="EMBL" id="SNS96090.1"/>
    </source>
</evidence>
<feature type="chain" id="PRO_5012444290" evidence="2">
    <location>
        <begin position="23"/>
        <end position="239"/>
    </location>
</feature>
<reference evidence="4" key="1">
    <citation type="submission" date="2017-06" db="EMBL/GenBank/DDBJ databases">
        <authorList>
            <person name="Varghese N."/>
            <person name="Submissions S."/>
        </authorList>
    </citation>
    <scope>NUCLEOTIDE SEQUENCE [LARGE SCALE GENOMIC DNA]</scope>
    <source>
        <strain evidence="4">LNB2</strain>
    </source>
</reference>
<organism evidence="3 4">
    <name type="scientific">Edaphosphingomonas laterariae</name>
    <dbReference type="NCBI Taxonomy" id="861865"/>
    <lineage>
        <taxon>Bacteria</taxon>
        <taxon>Pseudomonadati</taxon>
        <taxon>Pseudomonadota</taxon>
        <taxon>Alphaproteobacteria</taxon>
        <taxon>Sphingomonadales</taxon>
        <taxon>Rhizorhabdaceae</taxon>
        <taxon>Edaphosphingomonas</taxon>
    </lineage>
</organism>
<sequence>MGNGKCAALGAIALGMAGPAAAQGIPVYDSSGYLQALATVKNTLSMIDQGKEQIAEAKQLYGSFNQVTDVNGIASSLSTDAMRHLLPREARDINRLMSSDNASLGSLGSSATRIRNANRVALPELRPGASAYERASRDNLLRNGDLAARDAAIAEAAYGVSAQRTTGLEELRTSLDTASDAKQVMDIQARVGVENAHIQNDALQLQALRMRQDAEDRLRSQRQGEESLAKLEQSLSDTK</sequence>
<dbReference type="Pfam" id="PF07996">
    <property type="entry name" value="T4SS"/>
    <property type="match status" value="1"/>
</dbReference>
<dbReference type="EMBL" id="FZOS01000026">
    <property type="protein sequence ID" value="SNS96090.1"/>
    <property type="molecule type" value="Genomic_DNA"/>
</dbReference>
<protein>
    <submittedName>
        <fullName evidence="3">Type IV secretion system protein VirB5</fullName>
    </submittedName>
</protein>
<dbReference type="OrthoDB" id="7173589at2"/>
<keyword evidence="2" id="KW-0732">Signal</keyword>
<dbReference type="RefSeq" id="WP_089220797.1">
    <property type="nucleotide sequence ID" value="NZ_FZOS01000026.1"/>
</dbReference>
<evidence type="ECO:0000256" key="2">
    <source>
        <dbReference type="SAM" id="SignalP"/>
    </source>
</evidence>
<feature type="region of interest" description="Disordered" evidence="1">
    <location>
        <begin position="216"/>
        <end position="239"/>
    </location>
</feature>
<gene>
    <name evidence="3" type="ORF">SAMN06295912_12645</name>
</gene>
<proteinExistence type="predicted"/>
<dbReference type="InterPro" id="IPR023220">
    <property type="entry name" value="T4SS_VirB5-domain"/>
</dbReference>
<feature type="signal peptide" evidence="2">
    <location>
        <begin position="1"/>
        <end position="22"/>
    </location>
</feature>
<name>A0A239IR24_9SPHN</name>
<evidence type="ECO:0000313" key="4">
    <source>
        <dbReference type="Proteomes" id="UP000198281"/>
    </source>
</evidence>